<evidence type="ECO:0000313" key="2">
    <source>
        <dbReference type="Proteomes" id="UP000054018"/>
    </source>
</evidence>
<accession>A0A0C9Z8U4</accession>
<keyword evidence="2" id="KW-1185">Reference proteome</keyword>
<organism evidence="1 2">
    <name type="scientific">Pisolithus microcarpus 441</name>
    <dbReference type="NCBI Taxonomy" id="765257"/>
    <lineage>
        <taxon>Eukaryota</taxon>
        <taxon>Fungi</taxon>
        <taxon>Dikarya</taxon>
        <taxon>Basidiomycota</taxon>
        <taxon>Agaricomycotina</taxon>
        <taxon>Agaricomycetes</taxon>
        <taxon>Agaricomycetidae</taxon>
        <taxon>Boletales</taxon>
        <taxon>Sclerodermatineae</taxon>
        <taxon>Pisolithaceae</taxon>
        <taxon>Pisolithus</taxon>
    </lineage>
</organism>
<protein>
    <submittedName>
        <fullName evidence="1">Uncharacterized protein</fullName>
    </submittedName>
</protein>
<dbReference type="Proteomes" id="UP000054018">
    <property type="component" value="Unassembled WGS sequence"/>
</dbReference>
<dbReference type="HOGENOM" id="CLU_1953992_0_0_1"/>
<reference evidence="1 2" key="1">
    <citation type="submission" date="2014-04" db="EMBL/GenBank/DDBJ databases">
        <authorList>
            <consortium name="DOE Joint Genome Institute"/>
            <person name="Kuo A."/>
            <person name="Kohler A."/>
            <person name="Costa M.D."/>
            <person name="Nagy L.G."/>
            <person name="Floudas D."/>
            <person name="Copeland A."/>
            <person name="Barry K.W."/>
            <person name="Cichocki N."/>
            <person name="Veneault-Fourrey C."/>
            <person name="LaButti K."/>
            <person name="Lindquist E.A."/>
            <person name="Lipzen A."/>
            <person name="Lundell T."/>
            <person name="Morin E."/>
            <person name="Murat C."/>
            <person name="Sun H."/>
            <person name="Tunlid A."/>
            <person name="Henrissat B."/>
            <person name="Grigoriev I.V."/>
            <person name="Hibbett D.S."/>
            <person name="Martin F."/>
            <person name="Nordberg H.P."/>
            <person name="Cantor M.N."/>
            <person name="Hua S.X."/>
        </authorList>
    </citation>
    <scope>NUCLEOTIDE SEQUENCE [LARGE SCALE GENOMIC DNA]</scope>
    <source>
        <strain evidence="1 2">441</strain>
    </source>
</reference>
<dbReference type="EMBL" id="KN833861">
    <property type="protein sequence ID" value="KIK16323.1"/>
    <property type="molecule type" value="Genomic_DNA"/>
</dbReference>
<name>A0A0C9Z8U4_9AGAM</name>
<sequence length="129" mass="14767">MAAQRDDGPQIHETRRIWRRRNDYTYATQQAAFSRLLARLDATIERLSLLMVHLDRTTEQLSSVPEEPVSDRKIALSACLDSLRNLFVRSILPLERHPSALPRSVHDAFSSLVIRRTRAIFPLIHAVGV</sequence>
<reference evidence="2" key="2">
    <citation type="submission" date="2015-01" db="EMBL/GenBank/DDBJ databases">
        <title>Evolutionary Origins and Diversification of the Mycorrhizal Mutualists.</title>
        <authorList>
            <consortium name="DOE Joint Genome Institute"/>
            <consortium name="Mycorrhizal Genomics Consortium"/>
            <person name="Kohler A."/>
            <person name="Kuo A."/>
            <person name="Nagy L.G."/>
            <person name="Floudas D."/>
            <person name="Copeland A."/>
            <person name="Barry K.W."/>
            <person name="Cichocki N."/>
            <person name="Veneault-Fourrey C."/>
            <person name="LaButti K."/>
            <person name="Lindquist E.A."/>
            <person name="Lipzen A."/>
            <person name="Lundell T."/>
            <person name="Morin E."/>
            <person name="Murat C."/>
            <person name="Riley R."/>
            <person name="Ohm R."/>
            <person name="Sun H."/>
            <person name="Tunlid A."/>
            <person name="Henrissat B."/>
            <person name="Grigoriev I.V."/>
            <person name="Hibbett D.S."/>
            <person name="Martin F."/>
        </authorList>
    </citation>
    <scope>NUCLEOTIDE SEQUENCE [LARGE SCALE GENOMIC DNA]</scope>
    <source>
        <strain evidence="2">441</strain>
    </source>
</reference>
<gene>
    <name evidence="1" type="ORF">PISMIDRAFT_686403</name>
</gene>
<dbReference type="OrthoDB" id="2627665at2759"/>
<proteinExistence type="predicted"/>
<feature type="non-terminal residue" evidence="1">
    <location>
        <position position="1"/>
    </location>
</feature>
<evidence type="ECO:0000313" key="1">
    <source>
        <dbReference type="EMBL" id="KIK16323.1"/>
    </source>
</evidence>
<dbReference type="AlphaFoldDB" id="A0A0C9Z8U4"/>